<dbReference type="InterPro" id="IPR003870">
    <property type="entry name" value="DUF222"/>
</dbReference>
<reference evidence="2 3" key="1">
    <citation type="submission" date="2017-12" db="EMBL/GenBank/DDBJ databases">
        <title>Sequencing the genomes of 1000 Actinobacteria strains.</title>
        <authorList>
            <person name="Klenk H.-P."/>
        </authorList>
    </citation>
    <scope>NUCLEOTIDE SEQUENCE [LARGE SCALE GENOMIC DNA]</scope>
    <source>
        <strain evidence="2 3">DSM 12806</strain>
    </source>
</reference>
<protein>
    <submittedName>
        <fullName evidence="2">Uncharacterized protein DUF222</fullName>
    </submittedName>
</protein>
<proteinExistence type="predicted"/>
<evidence type="ECO:0000259" key="1">
    <source>
        <dbReference type="SMART" id="SM00507"/>
    </source>
</evidence>
<evidence type="ECO:0000313" key="3">
    <source>
        <dbReference type="Proteomes" id="UP000233781"/>
    </source>
</evidence>
<dbReference type="Pfam" id="PF02720">
    <property type="entry name" value="DUF222"/>
    <property type="match status" value="1"/>
</dbReference>
<dbReference type="OrthoDB" id="5241234at2"/>
<dbReference type="InterPro" id="IPR003615">
    <property type="entry name" value="HNH_nuc"/>
</dbReference>
<dbReference type="Proteomes" id="UP000233781">
    <property type="component" value="Unassembled WGS sequence"/>
</dbReference>
<dbReference type="SMART" id="SM00507">
    <property type="entry name" value="HNHc"/>
    <property type="match status" value="1"/>
</dbReference>
<dbReference type="RefSeq" id="WP_101396084.1">
    <property type="nucleotide sequence ID" value="NZ_PJNE01000001.1"/>
</dbReference>
<keyword evidence="3" id="KW-1185">Reference proteome</keyword>
<feature type="domain" description="HNH nuclease" evidence="1">
    <location>
        <begin position="342"/>
        <end position="392"/>
    </location>
</feature>
<comment type="caution">
    <text evidence="2">The sequence shown here is derived from an EMBL/GenBank/DDBJ whole genome shotgun (WGS) entry which is preliminary data.</text>
</comment>
<dbReference type="EMBL" id="PJNE01000001">
    <property type="protein sequence ID" value="PKW27698.1"/>
    <property type="molecule type" value="Genomic_DNA"/>
</dbReference>
<accession>A0A2N3YLL4</accession>
<evidence type="ECO:0000313" key="2">
    <source>
        <dbReference type="EMBL" id="PKW27698.1"/>
    </source>
</evidence>
<organism evidence="2 3">
    <name type="scientific">Phycicoccus duodecadis</name>
    <dbReference type="NCBI Taxonomy" id="173053"/>
    <lineage>
        <taxon>Bacteria</taxon>
        <taxon>Bacillati</taxon>
        <taxon>Actinomycetota</taxon>
        <taxon>Actinomycetes</taxon>
        <taxon>Micrococcales</taxon>
        <taxon>Intrasporangiaceae</taxon>
        <taxon>Phycicoccus</taxon>
    </lineage>
</organism>
<gene>
    <name evidence="2" type="ORF">ATL31_2549</name>
</gene>
<dbReference type="AlphaFoldDB" id="A0A2N3YLL4"/>
<name>A0A2N3YLL4_9MICO</name>
<sequence length="451" mass="47375">MEGIRTALVDRPPAGGSVRAAVAALRESLAHSDIGAMGDSERLALIAELERLKGSASACQMRAADALRVSRQESRPQDALRSVGSEVALARRESPSLGDRFVGVSRALVEEMPATLAALTAGEVGERHAVELVRETAALSLADRAEVDRRLAGVLPGLGWRAAGRAARRVAAELDAASVVRRMEAAVRSRRVSVRPAPDGMAYLTVLGPLREVVGAYAALQARARSVVGGQCDDEGAEGRGVGPVAADTALRLMAGLAPGQVQPVEVQLVITDRALLGVGDQGRSTSDPARVPGHGSVPAPVARSWVRGAGPASVWLRRLYTAPGGRDLVAMDSRRRIFSGLLRRMLVLRDDVCSTPWCDAPIVHADHAHPARLGGATSFGNGSGRCARCNQVKEAPGWRVEVVRGSPHELLIRTPSGAVHHSLAPPLLGWGTDPPAPSPLERHHEALLGA</sequence>